<dbReference type="Proteomes" id="UP000249239">
    <property type="component" value="Unassembled WGS sequence"/>
</dbReference>
<comment type="caution">
    <text evidence="1">The sequence shown here is derived from an EMBL/GenBank/DDBJ whole genome shotgun (WGS) entry which is preliminary data.</text>
</comment>
<organism evidence="1 2">
    <name type="scientific">Breznakibacter xylanolyticus</name>
    <dbReference type="NCBI Taxonomy" id="990"/>
    <lineage>
        <taxon>Bacteria</taxon>
        <taxon>Pseudomonadati</taxon>
        <taxon>Bacteroidota</taxon>
        <taxon>Bacteroidia</taxon>
        <taxon>Marinilabiliales</taxon>
        <taxon>Marinilabiliaceae</taxon>
        <taxon>Breznakibacter</taxon>
    </lineage>
</organism>
<proteinExistence type="predicted"/>
<sequence length="43" mass="4877">MYAFCAHAVSHISALLLSYDATFHALLSLRFHTTSDNKSYIMK</sequence>
<accession>A0A2W7NVD1</accession>
<evidence type="ECO:0000313" key="2">
    <source>
        <dbReference type="Proteomes" id="UP000249239"/>
    </source>
</evidence>
<dbReference type="AlphaFoldDB" id="A0A2W7NVD1"/>
<gene>
    <name evidence="1" type="ORF">LX69_01581</name>
</gene>
<dbReference type="EMBL" id="QKZK01000010">
    <property type="protein sequence ID" value="PZX17266.1"/>
    <property type="molecule type" value="Genomic_DNA"/>
</dbReference>
<evidence type="ECO:0000313" key="1">
    <source>
        <dbReference type="EMBL" id="PZX17266.1"/>
    </source>
</evidence>
<protein>
    <submittedName>
        <fullName evidence="1">Uncharacterized protein</fullName>
    </submittedName>
</protein>
<name>A0A2W7NVD1_9BACT</name>
<keyword evidence="2" id="KW-1185">Reference proteome</keyword>
<reference evidence="1 2" key="1">
    <citation type="submission" date="2018-06" db="EMBL/GenBank/DDBJ databases">
        <title>Genomic Encyclopedia of Archaeal and Bacterial Type Strains, Phase II (KMG-II): from individual species to whole genera.</title>
        <authorList>
            <person name="Goeker M."/>
        </authorList>
    </citation>
    <scope>NUCLEOTIDE SEQUENCE [LARGE SCALE GENOMIC DNA]</scope>
    <source>
        <strain evidence="1 2">DSM 6779</strain>
    </source>
</reference>